<dbReference type="Proteomes" id="UP000276133">
    <property type="component" value="Unassembled WGS sequence"/>
</dbReference>
<feature type="domain" description="RanBP2-type" evidence="21">
    <location>
        <begin position="559"/>
        <end position="588"/>
    </location>
</feature>
<feature type="compositionally biased region" description="Polar residues" evidence="20">
    <location>
        <begin position="1239"/>
        <end position="1248"/>
    </location>
</feature>
<dbReference type="GO" id="GO:0008270">
    <property type="term" value="F:zinc ion binding"/>
    <property type="evidence" value="ECO:0007669"/>
    <property type="project" value="UniProtKB-KW"/>
</dbReference>
<evidence type="ECO:0000256" key="17">
    <source>
        <dbReference type="ARBA" id="ARBA00078197"/>
    </source>
</evidence>
<dbReference type="STRING" id="10195.A0A3M7SH88"/>
<feature type="compositionally biased region" description="Polar residues" evidence="20">
    <location>
        <begin position="746"/>
        <end position="755"/>
    </location>
</feature>
<keyword evidence="13" id="KW-0472">Membrane</keyword>
<evidence type="ECO:0000256" key="13">
    <source>
        <dbReference type="ARBA" id="ARBA00023136"/>
    </source>
</evidence>
<proteinExistence type="inferred from homology"/>
<feature type="region of interest" description="Disordered" evidence="20">
    <location>
        <begin position="902"/>
        <end position="932"/>
    </location>
</feature>
<keyword evidence="5" id="KW-0479">Metal-binding</keyword>
<keyword evidence="4" id="KW-0813">Transport</keyword>
<dbReference type="Gene3D" id="4.10.1060.10">
    <property type="entry name" value="Zinc finger, RanBP2-type"/>
    <property type="match status" value="3"/>
</dbReference>
<feature type="compositionally biased region" description="Low complexity" evidence="20">
    <location>
        <begin position="864"/>
        <end position="877"/>
    </location>
</feature>
<evidence type="ECO:0000313" key="23">
    <source>
        <dbReference type="Proteomes" id="UP000276133"/>
    </source>
</evidence>
<feature type="compositionally biased region" description="Polar residues" evidence="20">
    <location>
        <begin position="766"/>
        <end position="781"/>
    </location>
</feature>
<dbReference type="PANTHER" id="PTHR23193">
    <property type="entry name" value="NUCLEAR PORE COMPLEX PROTEIN NUP"/>
    <property type="match status" value="1"/>
</dbReference>
<feature type="region of interest" description="Disordered" evidence="20">
    <location>
        <begin position="698"/>
        <end position="782"/>
    </location>
</feature>
<feature type="domain" description="RanBP2-type" evidence="21">
    <location>
        <begin position="613"/>
        <end position="642"/>
    </location>
</feature>
<dbReference type="InterPro" id="IPR026054">
    <property type="entry name" value="Nucleoporin"/>
</dbReference>
<feature type="domain" description="RanBP2-type" evidence="21">
    <location>
        <begin position="511"/>
        <end position="540"/>
    </location>
</feature>
<dbReference type="GO" id="GO:0006606">
    <property type="term" value="P:protein import into nucleus"/>
    <property type="evidence" value="ECO:0007669"/>
    <property type="project" value="TreeGrafter"/>
</dbReference>
<dbReference type="OrthoDB" id="79830at2759"/>
<evidence type="ECO:0000256" key="1">
    <source>
        <dbReference type="ARBA" id="ARBA00001947"/>
    </source>
</evidence>
<gene>
    <name evidence="22" type="ORF">BpHYR1_035899</name>
</gene>
<keyword evidence="7" id="KW-0509">mRNA transport</keyword>
<feature type="compositionally biased region" description="Basic residues" evidence="20">
    <location>
        <begin position="1257"/>
        <end position="1266"/>
    </location>
</feature>
<dbReference type="GO" id="GO:0051028">
    <property type="term" value="P:mRNA transport"/>
    <property type="evidence" value="ECO:0007669"/>
    <property type="project" value="UniProtKB-KW"/>
</dbReference>
<feature type="compositionally biased region" description="Basic and acidic residues" evidence="20">
    <location>
        <begin position="756"/>
        <end position="765"/>
    </location>
</feature>
<feature type="compositionally biased region" description="Low complexity" evidence="20">
    <location>
        <begin position="918"/>
        <end position="929"/>
    </location>
</feature>
<dbReference type="SMART" id="SM00547">
    <property type="entry name" value="ZnF_RBZ"/>
    <property type="match status" value="5"/>
</dbReference>
<comment type="caution">
    <text evidence="22">The sequence shown here is derived from an EMBL/GenBank/DDBJ whole genome shotgun (WGS) entry which is preliminary data.</text>
</comment>
<evidence type="ECO:0000256" key="8">
    <source>
        <dbReference type="ARBA" id="ARBA00022833"/>
    </source>
</evidence>
<dbReference type="Pfam" id="PF00641">
    <property type="entry name" value="Zn_ribbon_RanBP"/>
    <property type="match status" value="1"/>
</dbReference>
<evidence type="ECO:0000256" key="3">
    <source>
        <dbReference type="ARBA" id="ARBA00004567"/>
    </source>
</evidence>
<protein>
    <recommendedName>
        <fullName evidence="16">Nuclear pore complex protein Nup153</fullName>
    </recommendedName>
    <alternativeName>
        <fullName evidence="18">153 kDa nucleoporin</fullName>
    </alternativeName>
    <alternativeName>
        <fullName evidence="17">Nucleoporin Nup153</fullName>
    </alternativeName>
</protein>
<keyword evidence="10" id="KW-0811">Translocation</keyword>
<dbReference type="PROSITE" id="PS50199">
    <property type="entry name" value="ZF_RANBP2_2"/>
    <property type="match status" value="3"/>
</dbReference>
<keyword evidence="11" id="KW-0238">DNA-binding</keyword>
<keyword evidence="9" id="KW-0653">Protein transport</keyword>
<evidence type="ECO:0000256" key="18">
    <source>
        <dbReference type="ARBA" id="ARBA00079437"/>
    </source>
</evidence>
<evidence type="ECO:0000256" key="12">
    <source>
        <dbReference type="ARBA" id="ARBA00023132"/>
    </source>
</evidence>
<evidence type="ECO:0000259" key="21">
    <source>
        <dbReference type="PROSITE" id="PS50199"/>
    </source>
</evidence>
<dbReference type="InterPro" id="IPR001876">
    <property type="entry name" value="Znf_RanBP2"/>
</dbReference>
<comment type="subcellular location">
    <subcellularLocation>
        <location evidence="2">Nucleus membrane</location>
    </subcellularLocation>
    <subcellularLocation>
        <location evidence="3">Nucleus</location>
        <location evidence="3">Nuclear pore complex</location>
    </subcellularLocation>
</comment>
<evidence type="ECO:0000256" key="9">
    <source>
        <dbReference type="ARBA" id="ARBA00022927"/>
    </source>
</evidence>
<dbReference type="AlphaFoldDB" id="A0A3M7SH88"/>
<dbReference type="GO" id="GO:0003677">
    <property type="term" value="F:DNA binding"/>
    <property type="evidence" value="ECO:0007669"/>
    <property type="project" value="UniProtKB-KW"/>
</dbReference>
<dbReference type="EMBL" id="REGN01001356">
    <property type="protein sequence ID" value="RNA35234.1"/>
    <property type="molecule type" value="Genomic_DNA"/>
</dbReference>
<dbReference type="SUPFAM" id="SSF90209">
    <property type="entry name" value="Ran binding protein zinc finger-like"/>
    <property type="match status" value="2"/>
</dbReference>
<comment type="similarity">
    <text evidence="15">Belongs to the NUP153 family.</text>
</comment>
<name>A0A3M7SH88_BRAPC</name>
<evidence type="ECO:0000256" key="7">
    <source>
        <dbReference type="ARBA" id="ARBA00022816"/>
    </source>
</evidence>
<organism evidence="22 23">
    <name type="scientific">Brachionus plicatilis</name>
    <name type="common">Marine rotifer</name>
    <name type="synonym">Brachionus muelleri</name>
    <dbReference type="NCBI Taxonomy" id="10195"/>
    <lineage>
        <taxon>Eukaryota</taxon>
        <taxon>Metazoa</taxon>
        <taxon>Spiralia</taxon>
        <taxon>Gnathifera</taxon>
        <taxon>Rotifera</taxon>
        <taxon>Eurotatoria</taxon>
        <taxon>Monogononta</taxon>
        <taxon>Pseudotrocha</taxon>
        <taxon>Ploima</taxon>
        <taxon>Brachionidae</taxon>
        <taxon>Brachionus</taxon>
    </lineage>
</organism>
<dbReference type="InterPro" id="IPR036443">
    <property type="entry name" value="Znf_RanBP2_sf"/>
</dbReference>
<keyword evidence="12" id="KW-0906">Nuclear pore complex</keyword>
<evidence type="ECO:0000256" key="19">
    <source>
        <dbReference type="PROSITE-ProRule" id="PRU00322"/>
    </source>
</evidence>
<dbReference type="GO" id="GO:0008139">
    <property type="term" value="F:nuclear localization sequence binding"/>
    <property type="evidence" value="ECO:0007669"/>
    <property type="project" value="TreeGrafter"/>
</dbReference>
<sequence length="1266" mass="137301">MLNDSTQPTANGLFKSNSLTTNKKFDLTVPTKIIHLKYSEASFTKILNQEKIHFEFSHPIKIPINVQSTKPVLSVAQSTPRTHVVLVDQAAFSVFKSVKSQERTLEEKTDNKLVVINSNRNHPYNNSIRPSDLRTGLPAFQLPESSKPPQSTISLTKNTETDISEIEPNSSESIQICESSVPQAGTKINRNSSSNAILAQIKSLGPTFKSIFVRPKNTKHIDSSILNKSTGASNKINIRQNNFDYKELLKQSFLSKSSDSSFDDSFIRSLPAPKELKVDQSVDEILQKLSSQENNSLSKKSPLSKAASSSKQLELDHQSQTEKWTCMVCLSKHLEKVDICSICGSSRPESKHKALSQSISFCKPVCKTSSKCSLLDRESNEPKSHKSDDILSLLQDDEFYYKKSLFTSKPNPYIKKWTCHHCNYSNDSLKIVCLNCRWVKTAPLKSKQRLILNETLKTASKSHLTESAESEIPVKKSRPNEESNNLAGQSKQQKSTESQQESLASIFAKSSSNKWTCGDCLTQNDQSKAKCVCCDQVRPGKKIEEASKESLASLFAKSSANKWTCGSCFTQNDDSKVKCVCCEVDRPDGRTEKQPKEPEAQKESLASIFAKSSSNKWTCGDCLTQNDQSKAKCVCCDQVRPGAKVEDASKTQVPVSTGGFSFGLCANDSSVAKPSFSSSFGVGNGGFSFKPLTEAKSATQTKEIDKQDKKEQSSFQFAPFSQDKSKDSENKTNDKSTGFSFAPLTTAPQASSKTDLSSKPKDSQSKEFSLPNTFPTKSSADILSKDKNPAIFSLFDSQTPKLPNGIFGSESRQNEAKNGDSFSPFTSSNFSSKSDTKSAALSTEEKKNPFSPFGSQTSSGYFGSEKNQNESKNSNTNLFGTPSLSSTNFNFSSAPKPAADWTSLSASTAKPTKPMFGSSSQDPSVKSDSGLFSQALNCPSTEPFFSASKNQDKTDSSPFVSNLSGGIFATSSTTSTKAPSGLFGQENKDKKESSIFPSFGTSTANPSSALFGKESNAPSQIVENNKTSSFGSTSGLFANSTNNNLNAPFGSSNQAASFGLLTKAQPQSAIFSAPKSTGPFESSNSPFGEKKIDTGLFGAKNGGTKRVAESPFGSQSNSVNSMASPLNFTSTPTSTATNLALFGSAISTNTTLYPTPEMSNQKNALFGPESSGKRGFFGDTSPNNSFGLAAAINAERPAFSSDFLTQPNTPVNGQSNNQGFNFGQNMDINLNFSKSNSNELIQFSGSNEQPKEAPQRRYSKARRRFK</sequence>
<evidence type="ECO:0000256" key="16">
    <source>
        <dbReference type="ARBA" id="ARBA00068609"/>
    </source>
</evidence>
<evidence type="ECO:0000313" key="22">
    <source>
        <dbReference type="EMBL" id="RNA35234.1"/>
    </source>
</evidence>
<evidence type="ECO:0000256" key="14">
    <source>
        <dbReference type="ARBA" id="ARBA00023242"/>
    </source>
</evidence>
<keyword evidence="14" id="KW-0539">Nucleus</keyword>
<reference evidence="22 23" key="1">
    <citation type="journal article" date="2018" name="Sci. Rep.">
        <title>Genomic signatures of local adaptation to the degree of environmental predictability in rotifers.</title>
        <authorList>
            <person name="Franch-Gras L."/>
            <person name="Hahn C."/>
            <person name="Garcia-Roger E.M."/>
            <person name="Carmona M.J."/>
            <person name="Serra M."/>
            <person name="Gomez A."/>
        </authorList>
    </citation>
    <scope>NUCLEOTIDE SEQUENCE [LARGE SCALE GENOMIC DNA]</scope>
    <source>
        <strain evidence="22">HYR1</strain>
    </source>
</reference>
<feature type="region of interest" description="Disordered" evidence="20">
    <location>
        <begin position="462"/>
        <end position="503"/>
    </location>
</feature>
<dbReference type="GO" id="GO:0017056">
    <property type="term" value="F:structural constituent of nuclear pore"/>
    <property type="evidence" value="ECO:0007669"/>
    <property type="project" value="TreeGrafter"/>
</dbReference>
<evidence type="ECO:0000256" key="10">
    <source>
        <dbReference type="ARBA" id="ARBA00023010"/>
    </source>
</evidence>
<evidence type="ECO:0000256" key="4">
    <source>
        <dbReference type="ARBA" id="ARBA00022448"/>
    </source>
</evidence>
<feature type="compositionally biased region" description="Basic and acidic residues" evidence="20">
    <location>
        <begin position="472"/>
        <end position="481"/>
    </location>
</feature>
<feature type="region of interest" description="Disordered" evidence="20">
    <location>
        <begin position="1239"/>
        <end position="1266"/>
    </location>
</feature>
<keyword evidence="23" id="KW-1185">Reference proteome</keyword>
<feature type="region of interest" description="Disordered" evidence="20">
    <location>
        <begin position="794"/>
        <end position="879"/>
    </location>
</feature>
<dbReference type="GO" id="GO:0005643">
    <property type="term" value="C:nuclear pore"/>
    <property type="evidence" value="ECO:0007669"/>
    <property type="project" value="UniProtKB-SubCell"/>
</dbReference>
<feature type="compositionally biased region" description="Basic and acidic residues" evidence="20">
    <location>
        <begin position="723"/>
        <end position="734"/>
    </location>
</feature>
<feature type="compositionally biased region" description="Low complexity" evidence="20">
    <location>
        <begin position="489"/>
        <end position="502"/>
    </location>
</feature>
<dbReference type="PROSITE" id="PS01358">
    <property type="entry name" value="ZF_RANBP2_1"/>
    <property type="match status" value="4"/>
</dbReference>
<evidence type="ECO:0000256" key="2">
    <source>
        <dbReference type="ARBA" id="ARBA00004126"/>
    </source>
</evidence>
<feature type="compositionally biased region" description="Basic and acidic residues" evidence="20">
    <location>
        <begin position="702"/>
        <end position="712"/>
    </location>
</feature>
<evidence type="ECO:0000256" key="11">
    <source>
        <dbReference type="ARBA" id="ARBA00023125"/>
    </source>
</evidence>
<evidence type="ECO:0000256" key="5">
    <source>
        <dbReference type="ARBA" id="ARBA00022723"/>
    </source>
</evidence>
<dbReference type="GO" id="GO:0006405">
    <property type="term" value="P:RNA export from nucleus"/>
    <property type="evidence" value="ECO:0007669"/>
    <property type="project" value="TreeGrafter"/>
</dbReference>
<feature type="compositionally biased region" description="Low complexity" evidence="20">
    <location>
        <begin position="820"/>
        <end position="833"/>
    </location>
</feature>
<comment type="cofactor">
    <cofactor evidence="1">
        <name>Zn(2+)</name>
        <dbReference type="ChEBI" id="CHEBI:29105"/>
    </cofactor>
</comment>
<dbReference type="GO" id="GO:0031965">
    <property type="term" value="C:nuclear membrane"/>
    <property type="evidence" value="ECO:0007669"/>
    <property type="project" value="UniProtKB-SubCell"/>
</dbReference>
<keyword evidence="8" id="KW-0862">Zinc</keyword>
<dbReference type="PANTHER" id="PTHR23193:SF23">
    <property type="entry name" value="NUCLEAR PORE COMPLEX PROTEIN NUP153"/>
    <property type="match status" value="1"/>
</dbReference>
<accession>A0A3M7SH88</accession>
<keyword evidence="6 19" id="KW-0863">Zinc-finger</keyword>
<evidence type="ECO:0000256" key="20">
    <source>
        <dbReference type="SAM" id="MobiDB-lite"/>
    </source>
</evidence>
<evidence type="ECO:0000256" key="15">
    <source>
        <dbReference type="ARBA" id="ARBA00060842"/>
    </source>
</evidence>
<evidence type="ECO:0000256" key="6">
    <source>
        <dbReference type="ARBA" id="ARBA00022771"/>
    </source>
</evidence>